<reference evidence="4" key="1">
    <citation type="submission" date="2025-08" db="UniProtKB">
        <authorList>
            <consortium name="RefSeq"/>
        </authorList>
    </citation>
    <scope>IDENTIFICATION</scope>
</reference>
<proteinExistence type="predicted"/>
<dbReference type="FunCoup" id="A0A6P7X088">
    <property type="interactions" value="81"/>
</dbReference>
<dbReference type="CTD" id="9450"/>
<feature type="domain" description="MD-2-related lipid-recognition" evidence="2">
    <location>
        <begin position="37"/>
        <end position="154"/>
    </location>
</feature>
<gene>
    <name evidence="4" type="primary">LY86</name>
</gene>
<dbReference type="InterPro" id="IPR014756">
    <property type="entry name" value="Ig_E-set"/>
</dbReference>
<feature type="chain" id="PRO_5027967099" evidence="1">
    <location>
        <begin position="20"/>
        <end position="157"/>
    </location>
</feature>
<sequence length="157" mass="18273">MNIFTTAVSAFFLFYVLESKEWPMHTICREPDLEWYYRSCDPLQDIGVSIEPCSKSLLETTYVKIALLLRRDFKWLTAKLNVFIQSLKVFSYSYSLCEPTSAYYTFCGRRKGELVYFEGPVKFGIQTIPQGEYNVSLELFNEDNYNIGCANITLISR</sequence>
<evidence type="ECO:0000256" key="1">
    <source>
        <dbReference type="SAM" id="SignalP"/>
    </source>
</evidence>
<dbReference type="RefSeq" id="XP_030045913.1">
    <property type="nucleotide sequence ID" value="XM_030190053.1"/>
</dbReference>
<dbReference type="InterPro" id="IPR039945">
    <property type="entry name" value="LY86"/>
</dbReference>
<dbReference type="PANTHER" id="PTHR20838">
    <property type="entry name" value="LYMPHOCYTE ANTIGEN 86"/>
    <property type="match status" value="1"/>
</dbReference>
<feature type="signal peptide" evidence="1">
    <location>
        <begin position="1"/>
        <end position="19"/>
    </location>
</feature>
<dbReference type="GO" id="GO:0045087">
    <property type="term" value="P:innate immune response"/>
    <property type="evidence" value="ECO:0007669"/>
    <property type="project" value="TreeGrafter"/>
</dbReference>
<dbReference type="PANTHER" id="PTHR20838:SF0">
    <property type="entry name" value="LYMPHOCYTE ANTIGEN 86"/>
    <property type="match status" value="1"/>
</dbReference>
<keyword evidence="3" id="KW-1185">Reference proteome</keyword>
<dbReference type="InParanoid" id="A0A6P7X088"/>
<dbReference type="SUPFAM" id="SSF81296">
    <property type="entry name" value="E set domains"/>
    <property type="match status" value="1"/>
</dbReference>
<keyword evidence="1" id="KW-0732">Signal</keyword>
<dbReference type="AlphaFoldDB" id="A0A6P7X088"/>
<protein>
    <submittedName>
        <fullName evidence="4">Lymphocyte antigen 86</fullName>
    </submittedName>
</protein>
<accession>A0A6P7X088</accession>
<dbReference type="OrthoDB" id="9889383at2759"/>
<evidence type="ECO:0000259" key="2">
    <source>
        <dbReference type="SMART" id="SM00737"/>
    </source>
</evidence>
<dbReference type="Proteomes" id="UP000515156">
    <property type="component" value="Chromosome 1"/>
</dbReference>
<evidence type="ECO:0000313" key="3">
    <source>
        <dbReference type="Proteomes" id="UP000515156"/>
    </source>
</evidence>
<evidence type="ECO:0000313" key="4">
    <source>
        <dbReference type="RefSeq" id="XP_030045913.1"/>
    </source>
</evidence>
<organism evidence="3 4">
    <name type="scientific">Microcaecilia unicolor</name>
    <dbReference type="NCBI Taxonomy" id="1415580"/>
    <lineage>
        <taxon>Eukaryota</taxon>
        <taxon>Metazoa</taxon>
        <taxon>Chordata</taxon>
        <taxon>Craniata</taxon>
        <taxon>Vertebrata</taxon>
        <taxon>Euteleostomi</taxon>
        <taxon>Amphibia</taxon>
        <taxon>Gymnophiona</taxon>
        <taxon>Siphonopidae</taxon>
        <taxon>Microcaecilia</taxon>
    </lineage>
</organism>
<dbReference type="KEGG" id="muo:115460239"/>
<name>A0A6P7X088_9AMPH</name>
<dbReference type="Gene3D" id="2.60.40.770">
    <property type="match status" value="1"/>
</dbReference>
<dbReference type="SMART" id="SM00737">
    <property type="entry name" value="ML"/>
    <property type="match status" value="1"/>
</dbReference>
<dbReference type="InterPro" id="IPR003172">
    <property type="entry name" value="ML_dom"/>
</dbReference>
<dbReference type="Pfam" id="PF02221">
    <property type="entry name" value="E1_DerP2_DerF2"/>
    <property type="match status" value="1"/>
</dbReference>
<dbReference type="GeneID" id="115460239"/>
<dbReference type="GO" id="GO:0031666">
    <property type="term" value="P:positive regulation of lipopolysaccharide-mediated signaling pathway"/>
    <property type="evidence" value="ECO:0007669"/>
    <property type="project" value="TreeGrafter"/>
</dbReference>